<keyword evidence="3" id="KW-1185">Reference proteome</keyword>
<organism evidence="2 3">
    <name type="scientific">Protea cynaroides</name>
    <dbReference type="NCBI Taxonomy" id="273540"/>
    <lineage>
        <taxon>Eukaryota</taxon>
        <taxon>Viridiplantae</taxon>
        <taxon>Streptophyta</taxon>
        <taxon>Embryophyta</taxon>
        <taxon>Tracheophyta</taxon>
        <taxon>Spermatophyta</taxon>
        <taxon>Magnoliopsida</taxon>
        <taxon>Proteales</taxon>
        <taxon>Proteaceae</taxon>
        <taxon>Protea</taxon>
    </lineage>
</organism>
<dbReference type="OrthoDB" id="2016966at2759"/>
<feature type="compositionally biased region" description="Polar residues" evidence="1">
    <location>
        <begin position="348"/>
        <end position="361"/>
    </location>
</feature>
<protein>
    <submittedName>
        <fullName evidence="2">Uncharacterized protein</fullName>
    </submittedName>
</protein>
<name>A0A9Q0L041_9MAGN</name>
<evidence type="ECO:0000313" key="3">
    <source>
        <dbReference type="Proteomes" id="UP001141806"/>
    </source>
</evidence>
<proteinExistence type="predicted"/>
<evidence type="ECO:0000256" key="1">
    <source>
        <dbReference type="SAM" id="MobiDB-lite"/>
    </source>
</evidence>
<dbReference type="PANTHER" id="PTHR34952">
    <property type="entry name" value="OS05G0113500 PROTEIN"/>
    <property type="match status" value="1"/>
</dbReference>
<gene>
    <name evidence="2" type="ORF">NE237_010196</name>
</gene>
<dbReference type="PANTHER" id="PTHR34952:SF2">
    <property type="entry name" value="OS05G0113500 PROTEIN"/>
    <property type="match status" value="1"/>
</dbReference>
<sequence length="482" mass="53310">MSFSDWDALVTGRLVFNTRTPCIKHVPPRFFLSSEIFSEKTWCKYCWNISKKRQKYSCFPASDHIGFTIKADLCVLVVRWADLRQNLVSPVVSKRSEAILPPGLYYRCRIGFWSTVALVWKSIGHVFGAREVPSLRCYDGYFRDLISCWLLSLKLLMLDSVGEEGPIIAKDLFLTMDTYVPCGVADPKHISTHDLEQSDVNHEQNTSCNGDDSVTALVDALTGILCLKEVHESLPGQFQPFGSDEICHPDPEMYRELIIDLADSVAGTIQKGLTKSATFPCSKKDSAVDGKTVMACMGSSDTRPACMRSISLPTPSKLVPAIKGSREKQGAPLRKLTVTWAPDVYDPPSTSLSHTVKSCNQQRRRTNKKNGKDKHKGKSSRGSTSDKKQYRSTVSNSDMHSKSIAHKSSRGSTSDKKQYRSSVTNSNLLSKSIASSDELHFGGFSQSSVELVDFVSGQDSKCGSSFLRTSLTKVHMSVAEAT</sequence>
<evidence type="ECO:0000313" key="2">
    <source>
        <dbReference type="EMBL" id="KAJ4979416.1"/>
    </source>
</evidence>
<dbReference type="AlphaFoldDB" id="A0A9Q0L041"/>
<reference evidence="2" key="1">
    <citation type="journal article" date="2023" name="Plant J.">
        <title>The genome of the king protea, Protea cynaroides.</title>
        <authorList>
            <person name="Chang J."/>
            <person name="Duong T.A."/>
            <person name="Schoeman C."/>
            <person name="Ma X."/>
            <person name="Roodt D."/>
            <person name="Barker N."/>
            <person name="Li Z."/>
            <person name="Van de Peer Y."/>
            <person name="Mizrachi E."/>
        </authorList>
    </citation>
    <scope>NUCLEOTIDE SEQUENCE</scope>
    <source>
        <tissue evidence="2">Young leaves</tissue>
    </source>
</reference>
<accession>A0A9Q0L041</accession>
<feature type="compositionally biased region" description="Basic residues" evidence="1">
    <location>
        <begin position="362"/>
        <end position="379"/>
    </location>
</feature>
<comment type="caution">
    <text evidence="2">The sequence shown here is derived from an EMBL/GenBank/DDBJ whole genome shotgun (WGS) entry which is preliminary data.</text>
</comment>
<dbReference type="Proteomes" id="UP001141806">
    <property type="component" value="Unassembled WGS sequence"/>
</dbReference>
<feature type="region of interest" description="Disordered" evidence="1">
    <location>
        <begin position="342"/>
        <end position="424"/>
    </location>
</feature>
<dbReference type="EMBL" id="JAMYWD010000002">
    <property type="protein sequence ID" value="KAJ4979416.1"/>
    <property type="molecule type" value="Genomic_DNA"/>
</dbReference>